<dbReference type="Pfam" id="PF06812">
    <property type="entry name" value="ImpA_N"/>
    <property type="match status" value="1"/>
</dbReference>
<dbReference type="PRINTS" id="PR01021">
    <property type="entry name" value="OMPADOMAIN"/>
</dbReference>
<sequence length="408" mass="44453">MNGLVGRVGDDSREHGDLAALYEELAKLHHPACPDIDWRKVEQWCRELLRDNGSDLQIAAFLALALAQRYGLPGMAEGLTLLSQLLSAAWDRLWPRNATERMDILAWLFVQLQPLLRGLDIGERDAPTIRSLEVDLGFLQELLGRHRLPTMTAMRAFNQQIEMLAGRLEGSPVPPPRSTRGHGSEAPEAPLRVFISVPEGAPGAPWVYVERHLADLAPRRGRRIAFWVLLGFVALMLPSVLGWHYGRISQEEARVATEPIRLDSLQLFGSGSAELKPDSTKLLINALASVKAQPGWVIVITGHSDATGDEQRNLALAQARAEAVRDWMKAMGDLPDDCFAVRGHGSGQPIADNATESGRAANRRVDISLVPEAGACKARHSGSLSAVYDFGALAGNDRLHAGLGALRG</sequence>
<dbReference type="InterPro" id="IPR006665">
    <property type="entry name" value="OmpA-like"/>
</dbReference>
<keyword evidence="2 3" id="KW-0472">Membrane</keyword>
<name>A0ABS5XJ36_9GAMM</name>
<dbReference type="InterPro" id="IPR010657">
    <property type="entry name" value="ImpA_N"/>
</dbReference>
<gene>
    <name evidence="6" type="ORF">J7302_16450</name>
</gene>
<keyword evidence="4" id="KW-0812">Transmembrane</keyword>
<comment type="caution">
    <text evidence="6">The sequence shown here is derived from an EMBL/GenBank/DDBJ whole genome shotgun (WGS) entry which is preliminary data.</text>
</comment>
<dbReference type="Pfam" id="PF00691">
    <property type="entry name" value="OmpA"/>
    <property type="match status" value="1"/>
</dbReference>
<proteinExistence type="predicted"/>
<accession>A0ABS5XJ36</accession>
<keyword evidence="7" id="KW-1185">Reference proteome</keyword>
<dbReference type="InterPro" id="IPR050330">
    <property type="entry name" value="Bact_OuterMem_StrucFunc"/>
</dbReference>
<evidence type="ECO:0000256" key="4">
    <source>
        <dbReference type="SAM" id="Phobius"/>
    </source>
</evidence>
<comment type="subcellular location">
    <subcellularLocation>
        <location evidence="1">Cell outer membrane</location>
    </subcellularLocation>
</comment>
<protein>
    <submittedName>
        <fullName evidence="6">Type VI secretion system ImpA family N-terminal domain-containing protein</fullName>
    </submittedName>
</protein>
<evidence type="ECO:0000256" key="1">
    <source>
        <dbReference type="ARBA" id="ARBA00004442"/>
    </source>
</evidence>
<dbReference type="EMBL" id="JAGTIS010000009">
    <property type="protein sequence ID" value="MBT8767703.1"/>
    <property type="molecule type" value="Genomic_DNA"/>
</dbReference>
<dbReference type="RefSeq" id="WP_215377120.1">
    <property type="nucleotide sequence ID" value="NZ_JAGTIS010000009.1"/>
</dbReference>
<evidence type="ECO:0000256" key="3">
    <source>
        <dbReference type="PROSITE-ProRule" id="PRU00473"/>
    </source>
</evidence>
<dbReference type="PANTHER" id="PTHR30329:SF20">
    <property type="entry name" value="EXPORTED PROTEIN"/>
    <property type="match status" value="1"/>
</dbReference>
<keyword evidence="4" id="KW-1133">Transmembrane helix</keyword>
<dbReference type="Proteomes" id="UP001519667">
    <property type="component" value="Unassembled WGS sequence"/>
</dbReference>
<dbReference type="PANTHER" id="PTHR30329">
    <property type="entry name" value="STATOR ELEMENT OF FLAGELLAR MOTOR COMPLEX"/>
    <property type="match status" value="1"/>
</dbReference>
<evidence type="ECO:0000313" key="6">
    <source>
        <dbReference type="EMBL" id="MBT8767703.1"/>
    </source>
</evidence>
<reference evidence="6 7" key="1">
    <citation type="submission" date="2021-04" db="EMBL/GenBank/DDBJ databases">
        <title>Pseudomonas boanensis sp. nov., a bacterium isolated from river water used for household purposes in Boane District, Mozambique.</title>
        <authorList>
            <person name="Nicklasson M."/>
            <person name="Martin-Rodriguez A.J."/>
            <person name="Thorell K."/>
            <person name="Neves L."/>
            <person name="Mussagy A."/>
            <person name="Rydberg H.A."/>
            <person name="Hernroth B."/>
            <person name="Svensson-Stadler L."/>
            <person name="Sjoling A."/>
        </authorList>
    </citation>
    <scope>NUCLEOTIDE SEQUENCE [LARGE SCALE GENOMIC DNA]</scope>
    <source>
        <strain evidence="6 7">DB1</strain>
    </source>
</reference>
<dbReference type="PROSITE" id="PS51123">
    <property type="entry name" value="OMPA_2"/>
    <property type="match status" value="1"/>
</dbReference>
<feature type="transmembrane region" description="Helical" evidence="4">
    <location>
        <begin position="224"/>
        <end position="245"/>
    </location>
</feature>
<feature type="domain" description="OmpA-like" evidence="5">
    <location>
        <begin position="255"/>
        <end position="373"/>
    </location>
</feature>
<evidence type="ECO:0000256" key="2">
    <source>
        <dbReference type="ARBA" id="ARBA00023136"/>
    </source>
</evidence>
<dbReference type="SUPFAM" id="SSF103088">
    <property type="entry name" value="OmpA-like"/>
    <property type="match status" value="1"/>
</dbReference>
<dbReference type="Gene3D" id="3.30.1330.60">
    <property type="entry name" value="OmpA-like domain"/>
    <property type="match status" value="1"/>
</dbReference>
<dbReference type="InterPro" id="IPR036737">
    <property type="entry name" value="OmpA-like_sf"/>
</dbReference>
<organism evidence="6 7">
    <name type="scientific">Metapseudomonas boanensis</name>
    <dbReference type="NCBI Taxonomy" id="2822138"/>
    <lineage>
        <taxon>Bacteria</taxon>
        <taxon>Pseudomonadati</taxon>
        <taxon>Pseudomonadota</taxon>
        <taxon>Gammaproteobacteria</taxon>
        <taxon>Pseudomonadales</taxon>
        <taxon>Pseudomonadaceae</taxon>
        <taxon>Metapseudomonas</taxon>
    </lineage>
</organism>
<evidence type="ECO:0000313" key="7">
    <source>
        <dbReference type="Proteomes" id="UP001519667"/>
    </source>
</evidence>
<evidence type="ECO:0000259" key="5">
    <source>
        <dbReference type="PROSITE" id="PS51123"/>
    </source>
</evidence>
<dbReference type="CDD" id="cd07185">
    <property type="entry name" value="OmpA_C-like"/>
    <property type="match status" value="1"/>
</dbReference>
<dbReference type="InterPro" id="IPR006664">
    <property type="entry name" value="OMP_bac"/>
</dbReference>